<dbReference type="PANTHER" id="PTHR30344">
    <property type="entry name" value="6-PHOSPHOGLUCONOLACTONASE-RELATED"/>
    <property type="match status" value="1"/>
</dbReference>
<dbReference type="RefSeq" id="WP_045749729.1">
    <property type="nucleotide sequence ID" value="NZ_FUZK01000001.1"/>
</dbReference>
<dbReference type="InterPro" id="IPR050282">
    <property type="entry name" value="Cycloisomerase_2"/>
</dbReference>
<dbReference type="InterPro" id="IPR015943">
    <property type="entry name" value="WD40/YVTN_repeat-like_dom_sf"/>
</dbReference>
<dbReference type="Pfam" id="PF10282">
    <property type="entry name" value="Lactonase"/>
    <property type="match status" value="1"/>
</dbReference>
<gene>
    <name evidence="2" type="primary">pgl</name>
    <name evidence="2" type="ORF">Aocu_12230</name>
</gene>
<name>A0A061AI77_9MOLU</name>
<dbReference type="FunCoup" id="A0A061AI77">
    <property type="interactions" value="52"/>
</dbReference>
<organism evidence="2 3">
    <name type="scientific">Acholeplasma oculi</name>
    <dbReference type="NCBI Taxonomy" id="35623"/>
    <lineage>
        <taxon>Bacteria</taxon>
        <taxon>Bacillati</taxon>
        <taxon>Mycoplasmatota</taxon>
        <taxon>Mollicutes</taxon>
        <taxon>Acholeplasmatales</taxon>
        <taxon>Acholeplasmataceae</taxon>
        <taxon>Acholeplasma</taxon>
    </lineage>
</organism>
<dbReference type="HOGENOM" id="CLU_038716_3_1_14"/>
<dbReference type="InterPro" id="IPR019405">
    <property type="entry name" value="Lactonase_7-beta_prop"/>
</dbReference>
<comment type="similarity">
    <text evidence="1">Belongs to the cycloisomerase 2 family.</text>
</comment>
<accession>A0A061AI77</accession>
<dbReference type="GO" id="GO:0005829">
    <property type="term" value="C:cytosol"/>
    <property type="evidence" value="ECO:0007669"/>
    <property type="project" value="TreeGrafter"/>
</dbReference>
<dbReference type="KEGG" id="aoc:Aocu_12230"/>
<dbReference type="AlphaFoldDB" id="A0A061AI77"/>
<dbReference type="SUPFAM" id="SSF51004">
    <property type="entry name" value="C-terminal (heme d1) domain of cytochrome cd1-nitrite reductase"/>
    <property type="match status" value="1"/>
</dbReference>
<keyword evidence="3" id="KW-1185">Reference proteome</keyword>
<evidence type="ECO:0000256" key="1">
    <source>
        <dbReference type="ARBA" id="ARBA00005564"/>
    </source>
</evidence>
<dbReference type="Gene3D" id="2.130.10.10">
    <property type="entry name" value="YVTN repeat-like/Quinoprotein amine dehydrogenase"/>
    <property type="match status" value="1"/>
</dbReference>
<dbReference type="Proteomes" id="UP000032434">
    <property type="component" value="Chromosome 1"/>
</dbReference>
<sequence>MKYLVGTYTKNLSEGIYLVDEDKVSLHMRLFNPTYFTLQEGHLFTIARGGIEIYQDQTLVYEDHSEAHSPAHIFYEPTLAMIFTANYHVGQISTYKFDGTQTKKIQTLIYPTGSHAHQVYYDQKSQTLFAVDLGLDTVFTYSVGENLKLIPKKELTLHKGVGPRHLVVSEKGYVYCLTEYSHEIYVYNEKLDFVKKFKTIDKNFPGISSAAIRLSNNQKHLYVSNRGFDAITHFLVLDDGTLKQQKIYNTQGKHPRDFNLSLDESHLVVGNMHSNNVAIFERNSNTGELKFKKTIPVQEPSCIFFIP</sequence>
<dbReference type="STRING" id="35623.Aocu_12230"/>
<evidence type="ECO:0000313" key="2">
    <source>
        <dbReference type="EMBL" id="CDR31296.1"/>
    </source>
</evidence>
<dbReference type="GO" id="GO:0017057">
    <property type="term" value="F:6-phosphogluconolactonase activity"/>
    <property type="evidence" value="ECO:0007669"/>
    <property type="project" value="TreeGrafter"/>
</dbReference>
<dbReference type="OrthoDB" id="9790815at2"/>
<dbReference type="InParanoid" id="A0A061AI77"/>
<proteinExistence type="inferred from homology"/>
<dbReference type="PANTHER" id="PTHR30344:SF1">
    <property type="entry name" value="6-PHOSPHOGLUCONOLACTONASE"/>
    <property type="match status" value="1"/>
</dbReference>
<dbReference type="PATRIC" id="fig|35623.3.peg.1223"/>
<dbReference type="InterPro" id="IPR011048">
    <property type="entry name" value="Haem_d1_sf"/>
</dbReference>
<protein>
    <submittedName>
        <fullName evidence="2">6-phosphogluconolactonase</fullName>
    </submittedName>
</protein>
<evidence type="ECO:0000313" key="3">
    <source>
        <dbReference type="Proteomes" id="UP000032434"/>
    </source>
</evidence>
<reference evidence="3" key="1">
    <citation type="submission" date="2014-05" db="EMBL/GenBank/DDBJ databases">
        <authorList>
            <person name="Kube M."/>
        </authorList>
    </citation>
    <scope>NUCLEOTIDE SEQUENCE [LARGE SCALE GENOMIC DNA]</scope>
</reference>
<dbReference type="EMBL" id="LK028559">
    <property type="protein sequence ID" value="CDR31296.1"/>
    <property type="molecule type" value="Genomic_DNA"/>
</dbReference>